<dbReference type="EMBL" id="JACHMG010000001">
    <property type="protein sequence ID" value="MBB4683975.1"/>
    <property type="molecule type" value="Genomic_DNA"/>
</dbReference>
<reference evidence="1 2" key="1">
    <citation type="submission" date="2020-08" db="EMBL/GenBank/DDBJ databases">
        <title>Sequencing the genomes of 1000 actinobacteria strains.</title>
        <authorList>
            <person name="Klenk H.-P."/>
        </authorList>
    </citation>
    <scope>NUCLEOTIDE SEQUENCE [LARGE SCALE GENOMIC DNA]</scope>
    <source>
        <strain evidence="1 2">DSM 45859</strain>
    </source>
</reference>
<evidence type="ECO:0000313" key="2">
    <source>
        <dbReference type="Proteomes" id="UP000581769"/>
    </source>
</evidence>
<organism evidence="1 2">
    <name type="scientific">Amycolatopsis jiangsuensis</name>
    <dbReference type="NCBI Taxonomy" id="1181879"/>
    <lineage>
        <taxon>Bacteria</taxon>
        <taxon>Bacillati</taxon>
        <taxon>Actinomycetota</taxon>
        <taxon>Actinomycetes</taxon>
        <taxon>Pseudonocardiales</taxon>
        <taxon>Pseudonocardiaceae</taxon>
        <taxon>Amycolatopsis</taxon>
    </lineage>
</organism>
<keyword evidence="2" id="KW-1185">Reference proteome</keyword>
<protein>
    <submittedName>
        <fullName evidence="1">Uncharacterized protein</fullName>
    </submittedName>
</protein>
<proteinExistence type="predicted"/>
<name>A0A840IRA3_9PSEU</name>
<accession>A0A840IRA3</accession>
<gene>
    <name evidence="1" type="ORF">BJY18_001460</name>
</gene>
<evidence type="ECO:0000313" key="1">
    <source>
        <dbReference type="EMBL" id="MBB4683975.1"/>
    </source>
</evidence>
<dbReference type="AlphaFoldDB" id="A0A840IRA3"/>
<comment type="caution">
    <text evidence="1">The sequence shown here is derived from an EMBL/GenBank/DDBJ whole genome shotgun (WGS) entry which is preliminary data.</text>
</comment>
<dbReference type="Proteomes" id="UP000581769">
    <property type="component" value="Unassembled WGS sequence"/>
</dbReference>
<sequence length="111" mass="11641">MYLPFQAWPLESARVAPPPETIACCGSIPPSMAAITGSLTDSAVAVAGAPSSSRATMVASISTCPISSVAVSMMRSLYLPSIRQFHPWNRYCMVTVISPYAPPISSCSLCA</sequence>